<proteinExistence type="predicted"/>
<dbReference type="EMBL" id="DVIQ01000114">
    <property type="protein sequence ID" value="HIS33228.1"/>
    <property type="molecule type" value="Genomic_DNA"/>
</dbReference>
<organism evidence="1 2">
    <name type="scientific">Candidatus Limivivens intestinipullorum</name>
    <dbReference type="NCBI Taxonomy" id="2840858"/>
    <lineage>
        <taxon>Bacteria</taxon>
        <taxon>Bacillati</taxon>
        <taxon>Bacillota</taxon>
        <taxon>Clostridia</taxon>
        <taxon>Lachnospirales</taxon>
        <taxon>Lachnospiraceae</taxon>
        <taxon>Lachnospiraceae incertae sedis</taxon>
        <taxon>Candidatus Limivivens</taxon>
    </lineage>
</organism>
<reference evidence="1" key="1">
    <citation type="submission" date="2020-10" db="EMBL/GenBank/DDBJ databases">
        <authorList>
            <person name="Gilroy R."/>
        </authorList>
    </citation>
    <scope>NUCLEOTIDE SEQUENCE</scope>
    <source>
        <strain evidence="1">CHK190-19873</strain>
    </source>
</reference>
<dbReference type="Proteomes" id="UP000823935">
    <property type="component" value="Unassembled WGS sequence"/>
</dbReference>
<dbReference type="AlphaFoldDB" id="A0A9D1JLW9"/>
<name>A0A9D1JLW9_9FIRM</name>
<accession>A0A9D1JLW9</accession>
<evidence type="ECO:0000313" key="2">
    <source>
        <dbReference type="Proteomes" id="UP000823935"/>
    </source>
</evidence>
<evidence type="ECO:0000313" key="1">
    <source>
        <dbReference type="EMBL" id="HIS33228.1"/>
    </source>
</evidence>
<sequence length="174" mass="19556">MTRRRKRRRKGRGRRAAGEFAFSCLVLVGMASAFSMSGEGYSYVHTWGDVEVVLRESPADESGLVWVEPGQVIDRSASIEIMEGSGAACLRVRILFSGLDVRQRRELEEGIFLAPGWEKNPEDSCYYYQEAANEGEAISVFDGIQVPEEWSYLEDKPDFEVTVVAQAAEYEGVW</sequence>
<comment type="caution">
    <text evidence="1">The sequence shown here is derived from an EMBL/GenBank/DDBJ whole genome shotgun (WGS) entry which is preliminary data.</text>
</comment>
<protein>
    <submittedName>
        <fullName evidence="1">Uncharacterized protein</fullName>
    </submittedName>
</protein>
<gene>
    <name evidence="1" type="ORF">IAB44_17040</name>
</gene>
<reference evidence="1" key="2">
    <citation type="journal article" date="2021" name="PeerJ">
        <title>Extensive microbial diversity within the chicken gut microbiome revealed by metagenomics and culture.</title>
        <authorList>
            <person name="Gilroy R."/>
            <person name="Ravi A."/>
            <person name="Getino M."/>
            <person name="Pursley I."/>
            <person name="Horton D.L."/>
            <person name="Alikhan N.F."/>
            <person name="Baker D."/>
            <person name="Gharbi K."/>
            <person name="Hall N."/>
            <person name="Watson M."/>
            <person name="Adriaenssens E.M."/>
            <person name="Foster-Nyarko E."/>
            <person name="Jarju S."/>
            <person name="Secka A."/>
            <person name="Antonio M."/>
            <person name="Oren A."/>
            <person name="Chaudhuri R.R."/>
            <person name="La Ragione R."/>
            <person name="Hildebrand F."/>
            <person name="Pallen M.J."/>
        </authorList>
    </citation>
    <scope>NUCLEOTIDE SEQUENCE</scope>
    <source>
        <strain evidence="1">CHK190-19873</strain>
    </source>
</reference>